<evidence type="ECO:0000313" key="1">
    <source>
        <dbReference type="EMBL" id="KAH6641823.1"/>
    </source>
</evidence>
<gene>
    <name evidence="1" type="ORF">F5144DRAFT_507419</name>
</gene>
<proteinExistence type="predicted"/>
<dbReference type="Proteomes" id="UP000724584">
    <property type="component" value="Unassembled WGS sequence"/>
</dbReference>
<reference evidence="1 2" key="1">
    <citation type="journal article" date="2021" name="Nat. Commun.">
        <title>Genetic determinants of endophytism in the Arabidopsis root mycobiome.</title>
        <authorList>
            <person name="Mesny F."/>
            <person name="Miyauchi S."/>
            <person name="Thiergart T."/>
            <person name="Pickel B."/>
            <person name="Atanasova L."/>
            <person name="Karlsson M."/>
            <person name="Huettel B."/>
            <person name="Barry K.W."/>
            <person name="Haridas S."/>
            <person name="Chen C."/>
            <person name="Bauer D."/>
            <person name="Andreopoulos W."/>
            <person name="Pangilinan J."/>
            <person name="LaButti K."/>
            <person name="Riley R."/>
            <person name="Lipzen A."/>
            <person name="Clum A."/>
            <person name="Drula E."/>
            <person name="Henrissat B."/>
            <person name="Kohler A."/>
            <person name="Grigoriev I.V."/>
            <person name="Martin F.M."/>
            <person name="Hacquard S."/>
        </authorList>
    </citation>
    <scope>NUCLEOTIDE SEQUENCE [LARGE SCALE GENOMIC DNA]</scope>
    <source>
        <strain evidence="1 2">MPI-SDFR-AT-0079</strain>
    </source>
</reference>
<keyword evidence="2" id="KW-1185">Reference proteome</keyword>
<organism evidence="1 2">
    <name type="scientific">Chaetomium tenue</name>
    <dbReference type="NCBI Taxonomy" id="1854479"/>
    <lineage>
        <taxon>Eukaryota</taxon>
        <taxon>Fungi</taxon>
        <taxon>Dikarya</taxon>
        <taxon>Ascomycota</taxon>
        <taxon>Pezizomycotina</taxon>
        <taxon>Sordariomycetes</taxon>
        <taxon>Sordariomycetidae</taxon>
        <taxon>Sordariales</taxon>
        <taxon>Chaetomiaceae</taxon>
        <taxon>Chaetomium</taxon>
    </lineage>
</organism>
<dbReference type="EMBL" id="JAGIZQ010000002">
    <property type="protein sequence ID" value="KAH6641823.1"/>
    <property type="molecule type" value="Genomic_DNA"/>
</dbReference>
<name>A0ACB7PL82_9PEZI</name>
<accession>A0ACB7PL82</accession>
<sequence length="240" mass="27029">MDEGVSYYCPGGFHPVLIGDVLDGRFKVVNKLGFGPEATVWLCRHVRWDEWRAIKIYAAESSHENLASAKVQETLHLSPSLDHFWVVGPNGRHLCAVQRLLGPLVSEVACQFPERPLFLRDICRQMATAVSSLHKQGFYHGRLHPGNIRFVVNDAIRRLTEQEMKEMIGRPYICHDPAHPSNKYANRPPSTHIPEYLVSPTELGFPTGRLGGYDRGSYTTPFIALADLDAYTQHPPNTTN</sequence>
<protein>
    <submittedName>
        <fullName evidence="1">Kinase-like domain-containing protein</fullName>
    </submittedName>
</protein>
<comment type="caution">
    <text evidence="1">The sequence shown here is derived from an EMBL/GenBank/DDBJ whole genome shotgun (WGS) entry which is preliminary data.</text>
</comment>
<feature type="non-terminal residue" evidence="1">
    <location>
        <position position="240"/>
    </location>
</feature>
<evidence type="ECO:0000313" key="2">
    <source>
        <dbReference type="Proteomes" id="UP000724584"/>
    </source>
</evidence>